<dbReference type="STRING" id="690850.Desaf_3495"/>
<reference evidence="3 4" key="1">
    <citation type="journal article" date="2011" name="J. Bacteriol.">
        <title>Genome sequence of the mercury-methylating and pleomorphic Desulfovibrio africanus Strain Walvis Bay.</title>
        <authorList>
            <person name="Brown S.D."/>
            <person name="Wall J.D."/>
            <person name="Kucken A.M."/>
            <person name="Gilmour C.C."/>
            <person name="Podar M."/>
            <person name="Brandt C.C."/>
            <person name="Teshima H."/>
            <person name="Detter J.C."/>
            <person name="Han C.S."/>
            <person name="Land M.L."/>
            <person name="Lucas S."/>
            <person name="Han J."/>
            <person name="Pennacchio L."/>
            <person name="Nolan M."/>
            <person name="Pitluck S."/>
            <person name="Woyke T."/>
            <person name="Goodwin L."/>
            <person name="Palumbo A.V."/>
            <person name="Elias D.A."/>
        </authorList>
    </citation>
    <scope>NUCLEOTIDE SEQUENCE [LARGE SCALE GENOMIC DNA]</scope>
    <source>
        <strain evidence="3 4">Walvis Bay</strain>
    </source>
</reference>
<feature type="region of interest" description="Disordered" evidence="1">
    <location>
        <begin position="42"/>
        <end position="103"/>
    </location>
</feature>
<accession>F3YXK2</accession>
<dbReference type="AlphaFoldDB" id="F3YXK2"/>
<dbReference type="Proteomes" id="UP000007844">
    <property type="component" value="Chromosome"/>
</dbReference>
<name>F3YXK2_DESAF</name>
<protein>
    <submittedName>
        <fullName evidence="3">Uncharacterized protein</fullName>
    </submittedName>
</protein>
<evidence type="ECO:0000256" key="2">
    <source>
        <dbReference type="SAM" id="Phobius"/>
    </source>
</evidence>
<organism evidence="3 4">
    <name type="scientific">Desulfocurvibacter africanus subsp. africanus str. Walvis Bay</name>
    <dbReference type="NCBI Taxonomy" id="690850"/>
    <lineage>
        <taxon>Bacteria</taxon>
        <taxon>Pseudomonadati</taxon>
        <taxon>Thermodesulfobacteriota</taxon>
        <taxon>Desulfovibrionia</taxon>
        <taxon>Desulfovibrionales</taxon>
        <taxon>Desulfovibrionaceae</taxon>
        <taxon>Desulfocurvibacter</taxon>
    </lineage>
</organism>
<keyword evidence="2" id="KW-1133">Transmembrane helix</keyword>
<evidence type="ECO:0000256" key="1">
    <source>
        <dbReference type="SAM" id="MobiDB-lite"/>
    </source>
</evidence>
<keyword evidence="4" id="KW-1185">Reference proteome</keyword>
<keyword evidence="2" id="KW-0812">Transmembrane</keyword>
<dbReference type="RefSeq" id="WP_014261393.1">
    <property type="nucleotide sequence ID" value="NC_016629.1"/>
</dbReference>
<proteinExistence type="predicted"/>
<evidence type="ECO:0000313" key="3">
    <source>
        <dbReference type="EMBL" id="EGJ51779.1"/>
    </source>
</evidence>
<dbReference type="EMBL" id="CP003221">
    <property type="protein sequence ID" value="EGJ51779.1"/>
    <property type="molecule type" value="Genomic_DNA"/>
</dbReference>
<keyword evidence="2" id="KW-0472">Membrane</keyword>
<dbReference type="HOGENOM" id="CLU_2259170_0_0_7"/>
<feature type="transmembrane region" description="Helical" evidence="2">
    <location>
        <begin position="12"/>
        <end position="33"/>
    </location>
</feature>
<dbReference type="KEGG" id="daf:Desaf_3495"/>
<gene>
    <name evidence="3" type="ORF">Desaf_3495</name>
</gene>
<evidence type="ECO:0000313" key="4">
    <source>
        <dbReference type="Proteomes" id="UP000007844"/>
    </source>
</evidence>
<feature type="compositionally biased region" description="Basic and acidic residues" evidence="1">
    <location>
        <begin position="53"/>
        <end position="103"/>
    </location>
</feature>
<sequence precursor="true">MTLTLTSPWALLAAVLAILIILAVAGAGLFAGWTMGRKSLLPVLPEAPRSRRKAEPGDKAWPAHDDPWSAAQDRGEPAYQDRDPDQGPDRDPDHDPDRREETL</sequence>